<comment type="caution">
    <text evidence="2">The sequence shown here is derived from an EMBL/GenBank/DDBJ whole genome shotgun (WGS) entry which is preliminary data.</text>
</comment>
<evidence type="ECO:0000256" key="1">
    <source>
        <dbReference type="SAM" id="MobiDB-lite"/>
    </source>
</evidence>
<gene>
    <name evidence="2" type="ORF">UCRPC4_g01686</name>
</gene>
<reference evidence="2 3" key="2">
    <citation type="submission" date="2015-05" db="EMBL/GenBank/DDBJ databases">
        <authorList>
            <person name="Morales-Cruz A."/>
            <person name="Amrine K.C."/>
            <person name="Cantu D."/>
        </authorList>
    </citation>
    <scope>NUCLEOTIDE SEQUENCE [LARGE SCALE GENOMIC DNA]</scope>
    <source>
        <strain evidence="2">UCRPC4</strain>
    </source>
</reference>
<accession>A0A0G2HAK1</accession>
<feature type="compositionally biased region" description="Polar residues" evidence="1">
    <location>
        <begin position="133"/>
        <end position="144"/>
    </location>
</feature>
<dbReference type="AlphaFoldDB" id="A0A0G2HAK1"/>
<dbReference type="OrthoDB" id="5401193at2759"/>
<evidence type="ECO:0000313" key="2">
    <source>
        <dbReference type="EMBL" id="KKY25615.1"/>
    </source>
</evidence>
<feature type="region of interest" description="Disordered" evidence="1">
    <location>
        <begin position="48"/>
        <end position="312"/>
    </location>
</feature>
<feature type="compositionally biased region" description="Low complexity" evidence="1">
    <location>
        <begin position="273"/>
        <end position="284"/>
    </location>
</feature>
<feature type="compositionally biased region" description="Low complexity" evidence="1">
    <location>
        <begin position="158"/>
        <end position="185"/>
    </location>
</feature>
<dbReference type="EMBL" id="LCWF01000040">
    <property type="protein sequence ID" value="KKY25615.1"/>
    <property type="molecule type" value="Genomic_DNA"/>
</dbReference>
<reference evidence="2 3" key="1">
    <citation type="submission" date="2015-05" db="EMBL/GenBank/DDBJ databases">
        <title>Distinctive expansion of gene families associated with plant cell wall degradation and secondary metabolism in the genomes of grapevine trunk pathogens.</title>
        <authorList>
            <person name="Lawrence D.P."/>
            <person name="Travadon R."/>
            <person name="Rolshausen P.E."/>
            <person name="Baumgartner K."/>
        </authorList>
    </citation>
    <scope>NUCLEOTIDE SEQUENCE [LARGE SCALE GENOMIC DNA]</scope>
    <source>
        <strain evidence="2">UCRPC4</strain>
    </source>
</reference>
<feature type="region of interest" description="Disordered" evidence="1">
    <location>
        <begin position="1"/>
        <end position="32"/>
    </location>
</feature>
<dbReference type="Proteomes" id="UP000053317">
    <property type="component" value="Unassembled WGS sequence"/>
</dbReference>
<sequence length="312" mass="31695">MAAAREARIMGTASPSFKIRSTSQREDNNAFGSQFEEVERAIDNLVKSGKLYSSNGRPPMSGSGGGSRSYDLGVLADISGKSDRSMSPSTLSEEGRRELIARQHRALYGNEAPTFYQPGAFSEGDSAAHESSAGATSANAQRGSSPRVMDPFGVGPNSASTDAGAATTGGSSATQERTSSTSPTSAANNGAFGSFESAAPQNTSTSPTGGQSPTRQAQKAATAPIGTGMAPIGSRPQQQAPNPVLNKRSTTPLASPMTFGFGAADQNNATERSGSAASNPSANADKQNVGMAWGSGSGVWGKNSLGATSVWG</sequence>
<keyword evidence="3" id="KW-1185">Reference proteome</keyword>
<organism evidence="2 3">
    <name type="scientific">Phaeomoniella chlamydospora</name>
    <name type="common">Phaeoacremonium chlamydosporum</name>
    <dbReference type="NCBI Taxonomy" id="158046"/>
    <lineage>
        <taxon>Eukaryota</taxon>
        <taxon>Fungi</taxon>
        <taxon>Dikarya</taxon>
        <taxon>Ascomycota</taxon>
        <taxon>Pezizomycotina</taxon>
        <taxon>Eurotiomycetes</taxon>
        <taxon>Chaetothyriomycetidae</taxon>
        <taxon>Phaeomoniellales</taxon>
        <taxon>Phaeomoniellaceae</taxon>
        <taxon>Phaeomoniella</taxon>
    </lineage>
</organism>
<protein>
    <submittedName>
        <fullName evidence="2">Uncharacterized protein</fullName>
    </submittedName>
</protein>
<feature type="compositionally biased region" description="Polar residues" evidence="1">
    <location>
        <begin position="235"/>
        <end position="253"/>
    </location>
</feature>
<proteinExistence type="predicted"/>
<name>A0A0G2HAK1_PHACM</name>
<feature type="compositionally biased region" description="Polar residues" evidence="1">
    <location>
        <begin position="13"/>
        <end position="22"/>
    </location>
</feature>
<evidence type="ECO:0000313" key="3">
    <source>
        <dbReference type="Proteomes" id="UP000053317"/>
    </source>
</evidence>
<feature type="compositionally biased region" description="Low complexity" evidence="1">
    <location>
        <begin position="203"/>
        <end position="214"/>
    </location>
</feature>